<dbReference type="AlphaFoldDB" id="A0A5M6IM19"/>
<dbReference type="OrthoDB" id="8480922at2"/>
<keyword evidence="3" id="KW-1185">Reference proteome</keyword>
<feature type="coiled-coil region" evidence="1">
    <location>
        <begin position="84"/>
        <end position="132"/>
    </location>
</feature>
<accession>A0A5M6IM19</accession>
<dbReference type="EMBL" id="VWPK01000075">
    <property type="protein sequence ID" value="KAA5608608.1"/>
    <property type="molecule type" value="Genomic_DNA"/>
</dbReference>
<organism evidence="2 3">
    <name type="scientific">Rhodovastum atsumiense</name>
    <dbReference type="NCBI Taxonomy" id="504468"/>
    <lineage>
        <taxon>Bacteria</taxon>
        <taxon>Pseudomonadati</taxon>
        <taxon>Pseudomonadota</taxon>
        <taxon>Alphaproteobacteria</taxon>
        <taxon>Acetobacterales</taxon>
        <taxon>Acetobacteraceae</taxon>
        <taxon>Rhodovastum</taxon>
    </lineage>
</organism>
<comment type="caution">
    <text evidence="2">The sequence shown here is derived from an EMBL/GenBank/DDBJ whole genome shotgun (WGS) entry which is preliminary data.</text>
</comment>
<name>A0A5M6IM19_9PROT</name>
<reference evidence="2 3" key="1">
    <citation type="submission" date="2019-09" db="EMBL/GenBank/DDBJ databases">
        <title>Genome sequence of Rhodovastum atsumiense, a diverse member of the Acetobacteraceae family of non-sulfur purple photosynthetic bacteria.</title>
        <authorList>
            <person name="Meyer T."/>
            <person name="Kyndt J."/>
        </authorList>
    </citation>
    <scope>NUCLEOTIDE SEQUENCE [LARGE SCALE GENOMIC DNA]</scope>
    <source>
        <strain evidence="2 3">DSM 21279</strain>
    </source>
</reference>
<gene>
    <name evidence="2" type="ORF">F1189_28220</name>
</gene>
<dbReference type="RefSeq" id="WP_150045223.1">
    <property type="nucleotide sequence ID" value="NZ_OW485604.1"/>
</dbReference>
<proteinExistence type="predicted"/>
<protein>
    <submittedName>
        <fullName evidence="2">Uncharacterized protein</fullName>
    </submittedName>
</protein>
<evidence type="ECO:0000313" key="3">
    <source>
        <dbReference type="Proteomes" id="UP000325255"/>
    </source>
</evidence>
<evidence type="ECO:0000313" key="2">
    <source>
        <dbReference type="EMBL" id="KAA5608608.1"/>
    </source>
</evidence>
<dbReference type="Proteomes" id="UP000325255">
    <property type="component" value="Unassembled WGS sequence"/>
</dbReference>
<keyword evidence="1" id="KW-0175">Coiled coil</keyword>
<sequence length="149" mass="16554">MLERNETPAEKAKAVMKSFEAKVAILERWAREGVPGGQSVPKDRTALRAWMGPDGDLRPWSDPNIDKELVGKYPDLTKRYLTALANIQKRHAAKGNRLKEVEADAAEARTRAENLEMQNATLIGINDALQRRIKTLLDLLAANGIEAPL</sequence>
<evidence type="ECO:0000256" key="1">
    <source>
        <dbReference type="SAM" id="Coils"/>
    </source>
</evidence>